<sequence>MPTPCSLGDEEPGPLNEPKRAKPQCQMSLLNSDQISAVHLTKGRWTGDHKQNCAPRFRASKEQESAGGS</sequence>
<evidence type="ECO:0000313" key="2">
    <source>
        <dbReference type="EMBL" id="CAI9166955.1"/>
    </source>
</evidence>
<organism evidence="2 3">
    <name type="scientific">Rangifer tarandus platyrhynchus</name>
    <name type="common">Svalbard reindeer</name>
    <dbReference type="NCBI Taxonomy" id="3082113"/>
    <lineage>
        <taxon>Eukaryota</taxon>
        <taxon>Metazoa</taxon>
        <taxon>Chordata</taxon>
        <taxon>Craniata</taxon>
        <taxon>Vertebrata</taxon>
        <taxon>Euteleostomi</taxon>
        <taxon>Mammalia</taxon>
        <taxon>Eutheria</taxon>
        <taxon>Laurasiatheria</taxon>
        <taxon>Artiodactyla</taxon>
        <taxon>Ruminantia</taxon>
        <taxon>Pecora</taxon>
        <taxon>Cervidae</taxon>
        <taxon>Odocoileinae</taxon>
        <taxon>Rangifer</taxon>
    </lineage>
</organism>
<feature type="compositionally biased region" description="Basic and acidic residues" evidence="1">
    <location>
        <begin position="59"/>
        <end position="69"/>
    </location>
</feature>
<reference evidence="2" key="1">
    <citation type="submission" date="2023-04" db="EMBL/GenBank/DDBJ databases">
        <authorList>
            <consortium name="ELIXIR-Norway"/>
        </authorList>
    </citation>
    <scope>NUCLEOTIDE SEQUENCE [LARGE SCALE GENOMIC DNA]</scope>
</reference>
<keyword evidence="3" id="KW-1185">Reference proteome</keyword>
<accession>A0ABN8Z0P1</accession>
<gene>
    <name evidence="2" type="ORF">MRATA1EN1_LOCUS15917</name>
</gene>
<feature type="region of interest" description="Disordered" evidence="1">
    <location>
        <begin position="46"/>
        <end position="69"/>
    </location>
</feature>
<proteinExistence type="predicted"/>
<protein>
    <submittedName>
        <fullName evidence="2">Uncharacterized protein</fullName>
    </submittedName>
</protein>
<evidence type="ECO:0000256" key="1">
    <source>
        <dbReference type="SAM" id="MobiDB-lite"/>
    </source>
</evidence>
<dbReference type="EMBL" id="OX459962">
    <property type="protein sequence ID" value="CAI9166955.1"/>
    <property type="molecule type" value="Genomic_DNA"/>
</dbReference>
<evidence type="ECO:0000313" key="3">
    <source>
        <dbReference type="Proteomes" id="UP001176941"/>
    </source>
</evidence>
<name>A0ABN8Z0P1_RANTA</name>
<feature type="region of interest" description="Disordered" evidence="1">
    <location>
        <begin position="1"/>
        <end position="24"/>
    </location>
</feature>
<dbReference type="Proteomes" id="UP001176941">
    <property type="component" value="Chromosome 26"/>
</dbReference>